<evidence type="ECO:0000259" key="2">
    <source>
        <dbReference type="Pfam" id="PF10056"/>
    </source>
</evidence>
<dbReference type="Proteomes" id="UP000014074">
    <property type="component" value="Unassembled WGS sequence"/>
</dbReference>
<keyword evidence="4" id="KW-1185">Reference proteome</keyword>
<evidence type="ECO:0000313" key="4">
    <source>
        <dbReference type="Proteomes" id="UP000014074"/>
    </source>
</evidence>
<dbReference type="EMBL" id="KB933162">
    <property type="protein sequence ID" value="EON99362.1"/>
    <property type="molecule type" value="Genomic_DNA"/>
</dbReference>
<feature type="compositionally biased region" description="Acidic residues" evidence="1">
    <location>
        <begin position="96"/>
        <end position="110"/>
    </location>
</feature>
<proteinExistence type="predicted"/>
<evidence type="ECO:0000256" key="1">
    <source>
        <dbReference type="SAM" id="MobiDB-lite"/>
    </source>
</evidence>
<dbReference type="InterPro" id="IPR018744">
    <property type="entry name" value="DUF2293"/>
</dbReference>
<feature type="region of interest" description="Disordered" evidence="1">
    <location>
        <begin position="95"/>
        <end position="141"/>
    </location>
</feature>
<dbReference type="PANTHER" id="PTHR38113:SF1">
    <property type="entry name" value="DUF2293 DOMAIN-CONTAINING PROTEIN"/>
    <property type="match status" value="1"/>
</dbReference>
<evidence type="ECO:0000313" key="3">
    <source>
        <dbReference type="EMBL" id="EON99362.1"/>
    </source>
</evidence>
<dbReference type="OrthoDB" id="5288828at2759"/>
<reference evidence="4" key="1">
    <citation type="journal article" date="2013" name="Genome Announc.">
        <title>Draft genome sequence of the ascomycete Phaeoacremonium aleophilum strain UCR-PA7, a causal agent of the esca disease complex in grapevines.</title>
        <authorList>
            <person name="Blanco-Ulate B."/>
            <person name="Rolshausen P."/>
            <person name="Cantu D."/>
        </authorList>
    </citation>
    <scope>NUCLEOTIDE SEQUENCE [LARGE SCALE GENOMIC DNA]</scope>
    <source>
        <strain evidence="4">UCR-PA7</strain>
    </source>
</reference>
<dbReference type="RefSeq" id="XP_007915833.1">
    <property type="nucleotide sequence ID" value="XM_007917642.1"/>
</dbReference>
<gene>
    <name evidence="3" type="ORF">UCRPA7_5094</name>
</gene>
<organism evidence="3 4">
    <name type="scientific">Phaeoacremonium minimum (strain UCR-PA7)</name>
    <name type="common">Esca disease fungus</name>
    <name type="synonym">Togninia minima</name>
    <dbReference type="NCBI Taxonomy" id="1286976"/>
    <lineage>
        <taxon>Eukaryota</taxon>
        <taxon>Fungi</taxon>
        <taxon>Dikarya</taxon>
        <taxon>Ascomycota</taxon>
        <taxon>Pezizomycotina</taxon>
        <taxon>Sordariomycetes</taxon>
        <taxon>Sordariomycetidae</taxon>
        <taxon>Togniniales</taxon>
        <taxon>Togniniaceae</taxon>
        <taxon>Phaeoacremonium</taxon>
    </lineage>
</organism>
<protein>
    <recommendedName>
        <fullName evidence="2">DUF2293 domain-containing protein</fullName>
    </recommendedName>
</protein>
<feature type="domain" description="DUF2293" evidence="2">
    <location>
        <begin position="1"/>
        <end position="74"/>
    </location>
</feature>
<dbReference type="PANTHER" id="PTHR38113">
    <property type="match status" value="1"/>
</dbReference>
<accession>R8BJG7</accession>
<dbReference type="Pfam" id="PF10056">
    <property type="entry name" value="DUF2293"/>
    <property type="match status" value="1"/>
</dbReference>
<dbReference type="AlphaFoldDB" id="R8BJG7"/>
<dbReference type="GeneID" id="19325612"/>
<name>R8BJG7_PHAM7</name>
<dbReference type="eggNOG" id="ENOG502SQ7Q">
    <property type="taxonomic scope" value="Eukaryota"/>
</dbReference>
<sequence>MIIEHAFKKGGKFGGEPVVGMAADIPLSRRVQLAVLAHIRHNHTRYDKLLKETSYVNARKTVEALCLDILVKWRGDEETGRDQLDEILREVVVISDDSDDSDDDDTESSDGDSVQEILPSNANYSGNYQGEYGLREEPRGC</sequence>
<dbReference type="HOGENOM" id="CLU_1826638_0_0_1"/>
<dbReference type="KEGG" id="tmn:UCRPA7_5094"/>
<feature type="compositionally biased region" description="Polar residues" evidence="1">
    <location>
        <begin position="118"/>
        <end position="128"/>
    </location>
</feature>